<dbReference type="InterPro" id="IPR050620">
    <property type="entry name" value="Thioredoxin_H-type-like"/>
</dbReference>
<dbReference type="STRING" id="1246581.A0A2H9TI41"/>
<dbReference type="Proteomes" id="UP000240830">
    <property type="component" value="Unassembled WGS sequence"/>
</dbReference>
<dbReference type="Gene3D" id="3.40.30.10">
    <property type="entry name" value="Glutaredoxin"/>
    <property type="match status" value="1"/>
</dbReference>
<dbReference type="PANTHER" id="PTHR10438:SF417">
    <property type="entry name" value="THIOREDOXIN H5"/>
    <property type="match status" value="1"/>
</dbReference>
<dbReference type="SUPFAM" id="SSF52833">
    <property type="entry name" value="Thioredoxin-like"/>
    <property type="match status" value="1"/>
</dbReference>
<accession>A0A2H9TI41</accession>
<evidence type="ECO:0000313" key="3">
    <source>
        <dbReference type="Proteomes" id="UP000240830"/>
    </source>
</evidence>
<name>A0A2H9TI41_9FUNG</name>
<evidence type="ECO:0000259" key="1">
    <source>
        <dbReference type="PROSITE" id="PS51352"/>
    </source>
</evidence>
<organism evidence="2 3">
    <name type="scientific">Paramicrosporidium saccamoebae</name>
    <dbReference type="NCBI Taxonomy" id="1246581"/>
    <lineage>
        <taxon>Eukaryota</taxon>
        <taxon>Fungi</taxon>
        <taxon>Fungi incertae sedis</taxon>
        <taxon>Cryptomycota</taxon>
        <taxon>Cryptomycota incertae sedis</taxon>
        <taxon>Paramicrosporidium</taxon>
    </lineage>
</organism>
<reference evidence="2 3" key="1">
    <citation type="submission" date="2016-10" db="EMBL/GenBank/DDBJ databases">
        <title>The genome of Paramicrosporidium saccamoebae is the missing link in understanding Cryptomycota and Microsporidia evolution.</title>
        <authorList>
            <person name="Quandt C.A."/>
            <person name="Beaudet D."/>
            <person name="Corsaro D."/>
            <person name="Michel R."/>
            <person name="Corradi N."/>
            <person name="James T."/>
        </authorList>
    </citation>
    <scope>NUCLEOTIDE SEQUENCE [LARGE SCALE GENOMIC DNA]</scope>
    <source>
        <strain evidence="2 3">KSL3</strain>
    </source>
</reference>
<dbReference type="OrthoDB" id="2121326at2759"/>
<dbReference type="InterPro" id="IPR013766">
    <property type="entry name" value="Thioredoxin_domain"/>
</dbReference>
<dbReference type="CDD" id="cd02947">
    <property type="entry name" value="TRX_family"/>
    <property type="match status" value="1"/>
</dbReference>
<dbReference type="AlphaFoldDB" id="A0A2H9TI41"/>
<dbReference type="InterPro" id="IPR036249">
    <property type="entry name" value="Thioredoxin-like_sf"/>
</dbReference>
<comment type="caution">
    <text evidence="2">The sequence shown here is derived from an EMBL/GenBank/DDBJ whole genome shotgun (WGS) entry which is preliminary data.</text>
</comment>
<evidence type="ECO:0000313" key="2">
    <source>
        <dbReference type="EMBL" id="PJF17422.1"/>
    </source>
</evidence>
<sequence>MSTIGKGSVAKLANLEQFATVLQSTDPVLVDFSAVYFLSKIAYSSWCGPCRVLSQVLDQLSPKNTKVHFLKVDVDQFPTLATQFNVPIIPVDSFMGAQSASAVQQFLDKNN</sequence>
<dbReference type="PROSITE" id="PS51352">
    <property type="entry name" value="THIOREDOXIN_2"/>
    <property type="match status" value="1"/>
</dbReference>
<gene>
    <name evidence="2" type="ORF">PSACC_02734</name>
</gene>
<protein>
    <submittedName>
        <fullName evidence="2">Thioredoxin</fullName>
    </submittedName>
</protein>
<dbReference type="PANTHER" id="PTHR10438">
    <property type="entry name" value="THIOREDOXIN"/>
    <property type="match status" value="1"/>
</dbReference>
<proteinExistence type="predicted"/>
<dbReference type="EMBL" id="MTSL01000174">
    <property type="protein sequence ID" value="PJF17422.1"/>
    <property type="molecule type" value="Genomic_DNA"/>
</dbReference>
<feature type="domain" description="Thioredoxin" evidence="1">
    <location>
        <begin position="1"/>
        <end position="111"/>
    </location>
</feature>
<dbReference type="Pfam" id="PF00085">
    <property type="entry name" value="Thioredoxin"/>
    <property type="match status" value="1"/>
</dbReference>
<keyword evidence="3" id="KW-1185">Reference proteome</keyword>